<dbReference type="GO" id="GO:0061630">
    <property type="term" value="F:ubiquitin protein ligase activity"/>
    <property type="evidence" value="ECO:0007669"/>
    <property type="project" value="InterPro"/>
</dbReference>
<protein>
    <recommendedName>
        <fullName evidence="7">RING-type domain-containing protein</fullName>
    </recommendedName>
</protein>
<dbReference type="Gene3D" id="3.30.40.10">
    <property type="entry name" value="Zinc/RING finger domain, C3HC4 (zinc finger)"/>
    <property type="match status" value="1"/>
</dbReference>
<name>A0A9W8RWW7_9HYPO</name>
<dbReference type="GO" id="GO:0000795">
    <property type="term" value="C:synaptonemal complex"/>
    <property type="evidence" value="ECO:0007669"/>
    <property type="project" value="InterPro"/>
</dbReference>
<accession>A0A9W8RWW7</accession>
<dbReference type="InterPro" id="IPR017907">
    <property type="entry name" value="Znf_RING_CS"/>
</dbReference>
<dbReference type="GO" id="GO:0007131">
    <property type="term" value="P:reciprocal meiotic recombination"/>
    <property type="evidence" value="ECO:0007669"/>
    <property type="project" value="InterPro"/>
</dbReference>
<feature type="region of interest" description="Disordered" evidence="6">
    <location>
        <begin position="442"/>
        <end position="515"/>
    </location>
</feature>
<feature type="region of interest" description="Disordered" evidence="6">
    <location>
        <begin position="405"/>
        <end position="429"/>
    </location>
</feature>
<dbReference type="InterPro" id="IPR013083">
    <property type="entry name" value="Znf_RING/FYVE/PHD"/>
</dbReference>
<dbReference type="InterPro" id="IPR001841">
    <property type="entry name" value="Znf_RING"/>
</dbReference>
<dbReference type="GO" id="GO:0008270">
    <property type="term" value="F:zinc ion binding"/>
    <property type="evidence" value="ECO:0007669"/>
    <property type="project" value="UniProtKB-KW"/>
</dbReference>
<evidence type="ECO:0000256" key="3">
    <source>
        <dbReference type="ARBA" id="ARBA00022833"/>
    </source>
</evidence>
<sequence length="615" mass="67897">MEHALTCNNLKCRRELSDRALVTTCSHIFCIECAQRLGVTGQEADRRNSCPACHSQLTNPDDAVITNLNPSEDYKTSVLSGLSPNIVMECAGRALSFWAYQTTQDIYYQQYLYKTLTDKYSNLNIRLEKTVNDANSEIEGLHHKLSTLAAEQDTLRRKNDEISQAYKEKSRKVLQLQELYDKVKRKAELGQIQRAASDAVDSSLQATQLDQGYGGAIPTQSLVGSDPGPTFNQSHRIDISGMNTSLPRNYPNVTREGSHWPRLGGTSRLVTSATPVGGLRRPGINGTSVNQGTGLPTLTGTPIPSFGATRQPVNTFAPGFTSHRGGLAGVGLSSGIKVSMQDSYTGNFSEQVRLALDRKLPWQACLSESFSGQIIEAAGMAGRIFASIREYGKKGKAKLKNLRKTQANTEEDLQAQDTTGESSNQSRERPAITVPIVAPLQPSFTQFGSTSGNTNAPFQQQDPTSRHASQHEALGSHPVRAPSEHRQNEESGDSGSQVEVTRSSRHGECPLHADQDEVIHELRDRVMELRQERDELKNDISKLKTEINFAQFHASTDHRRAYAWEPVGPAPDAKTSLLDALTGLRMIMLSMCSRIEWYEKGRPTLRKDYDDAHRG</sequence>
<feature type="compositionally biased region" description="Polar residues" evidence="6">
    <location>
        <begin position="415"/>
        <end position="425"/>
    </location>
</feature>
<dbReference type="EMBL" id="JAOQAZ010000017">
    <property type="protein sequence ID" value="KAJ4257462.1"/>
    <property type="molecule type" value="Genomic_DNA"/>
</dbReference>
<gene>
    <name evidence="8" type="ORF">NW762_008586</name>
</gene>
<dbReference type="InterPro" id="IPR042448">
    <property type="entry name" value="CCNB1IP1"/>
</dbReference>
<reference evidence="8" key="1">
    <citation type="submission" date="2022-09" db="EMBL/GenBank/DDBJ databases">
        <title>Fusarium specimens isolated from Avocado Roots.</title>
        <authorList>
            <person name="Stajich J."/>
            <person name="Roper C."/>
            <person name="Heimlech-Rivalta G."/>
        </authorList>
    </citation>
    <scope>NUCLEOTIDE SEQUENCE</scope>
    <source>
        <strain evidence="8">CF00136</strain>
    </source>
</reference>
<dbReference type="PANTHER" id="PTHR14305:SF0">
    <property type="entry name" value="E3 UBIQUITIN-PROTEIN LIGASE CCNB1IP1"/>
    <property type="match status" value="1"/>
</dbReference>
<evidence type="ECO:0000256" key="5">
    <source>
        <dbReference type="SAM" id="Coils"/>
    </source>
</evidence>
<dbReference type="SUPFAM" id="SSF57850">
    <property type="entry name" value="RING/U-box"/>
    <property type="match status" value="1"/>
</dbReference>
<dbReference type="PANTHER" id="PTHR14305">
    <property type="entry name" value="E3 UBIQUITIN-PROTEIN LIGASE CCNB1IP1"/>
    <property type="match status" value="1"/>
</dbReference>
<keyword evidence="2 4" id="KW-0863">Zinc-finger</keyword>
<evidence type="ECO:0000256" key="2">
    <source>
        <dbReference type="ARBA" id="ARBA00022771"/>
    </source>
</evidence>
<dbReference type="PROSITE" id="PS50089">
    <property type="entry name" value="ZF_RING_2"/>
    <property type="match status" value="1"/>
</dbReference>
<evidence type="ECO:0000256" key="1">
    <source>
        <dbReference type="ARBA" id="ARBA00022723"/>
    </source>
</evidence>
<dbReference type="OrthoDB" id="441210at2759"/>
<evidence type="ECO:0000259" key="7">
    <source>
        <dbReference type="PROSITE" id="PS50089"/>
    </source>
</evidence>
<feature type="compositionally biased region" description="Basic and acidic residues" evidence="6">
    <location>
        <begin position="505"/>
        <end position="515"/>
    </location>
</feature>
<feature type="domain" description="RING-type" evidence="7">
    <location>
        <begin position="12"/>
        <end position="54"/>
    </location>
</feature>
<dbReference type="PROSITE" id="PS00518">
    <property type="entry name" value="ZF_RING_1"/>
    <property type="match status" value="1"/>
</dbReference>
<dbReference type="AlphaFoldDB" id="A0A9W8RWW7"/>
<evidence type="ECO:0000256" key="4">
    <source>
        <dbReference type="PROSITE-ProRule" id="PRU00175"/>
    </source>
</evidence>
<evidence type="ECO:0000313" key="9">
    <source>
        <dbReference type="Proteomes" id="UP001152049"/>
    </source>
</evidence>
<keyword evidence="1" id="KW-0479">Metal-binding</keyword>
<organism evidence="8 9">
    <name type="scientific">Fusarium torreyae</name>
    <dbReference type="NCBI Taxonomy" id="1237075"/>
    <lineage>
        <taxon>Eukaryota</taxon>
        <taxon>Fungi</taxon>
        <taxon>Dikarya</taxon>
        <taxon>Ascomycota</taxon>
        <taxon>Pezizomycotina</taxon>
        <taxon>Sordariomycetes</taxon>
        <taxon>Hypocreomycetidae</taxon>
        <taxon>Hypocreales</taxon>
        <taxon>Nectriaceae</taxon>
        <taxon>Fusarium</taxon>
    </lineage>
</organism>
<comment type="caution">
    <text evidence="8">The sequence shown here is derived from an EMBL/GenBank/DDBJ whole genome shotgun (WGS) entry which is preliminary data.</text>
</comment>
<dbReference type="Pfam" id="PF14634">
    <property type="entry name" value="zf-RING_5"/>
    <property type="match status" value="1"/>
</dbReference>
<keyword evidence="3" id="KW-0862">Zinc</keyword>
<feature type="region of interest" description="Disordered" evidence="6">
    <location>
        <begin position="217"/>
        <end position="297"/>
    </location>
</feature>
<feature type="coiled-coil region" evidence="5">
    <location>
        <begin position="113"/>
        <end position="186"/>
    </location>
</feature>
<evidence type="ECO:0000313" key="8">
    <source>
        <dbReference type="EMBL" id="KAJ4257462.1"/>
    </source>
</evidence>
<evidence type="ECO:0000256" key="6">
    <source>
        <dbReference type="SAM" id="MobiDB-lite"/>
    </source>
</evidence>
<keyword evidence="9" id="KW-1185">Reference proteome</keyword>
<proteinExistence type="predicted"/>
<keyword evidence="5" id="KW-0175">Coiled coil</keyword>
<feature type="compositionally biased region" description="Polar residues" evidence="6">
    <location>
        <begin position="442"/>
        <end position="467"/>
    </location>
</feature>
<dbReference type="Proteomes" id="UP001152049">
    <property type="component" value="Unassembled WGS sequence"/>
</dbReference>